<dbReference type="Proteomes" id="UP000078200">
    <property type="component" value="Unassembled WGS sequence"/>
</dbReference>
<proteinExistence type="predicted"/>
<protein>
    <submittedName>
        <fullName evidence="2">Uncharacterized protein</fullName>
    </submittedName>
</protein>
<accession>A0A1A9UF70</accession>
<reference evidence="2" key="1">
    <citation type="submission" date="2020-05" db="UniProtKB">
        <authorList>
            <consortium name="EnsemblMetazoa"/>
        </authorList>
    </citation>
    <scope>IDENTIFICATION</scope>
    <source>
        <strain evidence="2">TTRI</strain>
    </source>
</reference>
<sequence length="243" mass="27233">MEKKPSDKKVEEKTNAGRQARFNSFLIAIAFSLAVQSNVTANVHSLFFEGHKHSEKKNIFSGKIPPLGASTNDLGSKIIGTGVCGLRVNQAYHRLKFAKTQTNAITWTFAKWQPRHSMTLRMFIKSLRCTSSFSRYSTVSLTTFMKKSDTSFGAIHKPNRLEMLGNACMKATTKRPCLRVVKAFFPIVRNLASGSLRLLQSRPKAQHPMTSVLPRCENSLKSVIKTRLIKSKSNKTTALRIDK</sequence>
<keyword evidence="1" id="KW-1133">Transmembrane helix</keyword>
<evidence type="ECO:0000313" key="3">
    <source>
        <dbReference type="Proteomes" id="UP000078200"/>
    </source>
</evidence>
<keyword evidence="3" id="KW-1185">Reference proteome</keyword>
<name>A0A1A9UF70_GLOAU</name>
<keyword evidence="1" id="KW-0472">Membrane</keyword>
<feature type="transmembrane region" description="Helical" evidence="1">
    <location>
        <begin position="20"/>
        <end position="39"/>
    </location>
</feature>
<dbReference type="VEuPathDB" id="VectorBase:GAUT002926"/>
<organism evidence="2 3">
    <name type="scientific">Glossina austeni</name>
    <name type="common">Savannah tsetse fly</name>
    <dbReference type="NCBI Taxonomy" id="7395"/>
    <lineage>
        <taxon>Eukaryota</taxon>
        <taxon>Metazoa</taxon>
        <taxon>Ecdysozoa</taxon>
        <taxon>Arthropoda</taxon>
        <taxon>Hexapoda</taxon>
        <taxon>Insecta</taxon>
        <taxon>Pterygota</taxon>
        <taxon>Neoptera</taxon>
        <taxon>Endopterygota</taxon>
        <taxon>Diptera</taxon>
        <taxon>Brachycera</taxon>
        <taxon>Muscomorpha</taxon>
        <taxon>Hippoboscoidea</taxon>
        <taxon>Glossinidae</taxon>
        <taxon>Glossina</taxon>
    </lineage>
</organism>
<keyword evidence="1" id="KW-0812">Transmembrane</keyword>
<evidence type="ECO:0000256" key="1">
    <source>
        <dbReference type="SAM" id="Phobius"/>
    </source>
</evidence>
<dbReference type="EnsemblMetazoa" id="GAUT002926-RA">
    <property type="protein sequence ID" value="GAUT002926-PA"/>
    <property type="gene ID" value="GAUT002926"/>
</dbReference>
<evidence type="ECO:0000313" key="2">
    <source>
        <dbReference type="EnsemblMetazoa" id="GAUT002926-PA"/>
    </source>
</evidence>
<dbReference type="AlphaFoldDB" id="A0A1A9UF70"/>